<comment type="caution">
    <text evidence="2">The sequence shown here is derived from an EMBL/GenBank/DDBJ whole genome shotgun (WGS) entry which is preliminary data.</text>
</comment>
<evidence type="ECO:0000313" key="2">
    <source>
        <dbReference type="EMBL" id="RHK01080.1"/>
    </source>
</evidence>
<dbReference type="Pfam" id="PF04230">
    <property type="entry name" value="PS_pyruv_trans"/>
    <property type="match status" value="1"/>
</dbReference>
<proteinExistence type="predicted"/>
<protein>
    <submittedName>
        <fullName evidence="2">Polysaccharide pyruvyl transferase family protein</fullName>
    </submittedName>
</protein>
<evidence type="ECO:0000259" key="1">
    <source>
        <dbReference type="Pfam" id="PF04230"/>
    </source>
</evidence>
<evidence type="ECO:0000313" key="3">
    <source>
        <dbReference type="Proteomes" id="UP000286288"/>
    </source>
</evidence>
<feature type="non-terminal residue" evidence="2">
    <location>
        <position position="161"/>
    </location>
</feature>
<accession>A0A415EI51</accession>
<organism evidence="2 3">
    <name type="scientific">Enterococcus casseliflavus</name>
    <name type="common">Enterococcus flavescens</name>
    <dbReference type="NCBI Taxonomy" id="37734"/>
    <lineage>
        <taxon>Bacteria</taxon>
        <taxon>Bacillati</taxon>
        <taxon>Bacillota</taxon>
        <taxon>Bacilli</taxon>
        <taxon>Lactobacillales</taxon>
        <taxon>Enterococcaceae</taxon>
        <taxon>Enterococcus</taxon>
    </lineage>
</organism>
<dbReference type="Proteomes" id="UP000286288">
    <property type="component" value="Unassembled WGS sequence"/>
</dbReference>
<keyword evidence="2" id="KW-0808">Transferase</keyword>
<dbReference type="EMBL" id="QRMZ01000077">
    <property type="protein sequence ID" value="RHK01080.1"/>
    <property type="molecule type" value="Genomic_DNA"/>
</dbReference>
<dbReference type="GO" id="GO:0016740">
    <property type="term" value="F:transferase activity"/>
    <property type="evidence" value="ECO:0007669"/>
    <property type="project" value="UniProtKB-KW"/>
</dbReference>
<sequence>MKMKKILYCDPAIASLNIGDHIISTSAKEQLKDITKNNFVTEISTHLPTSYYYMRLLKDVDYSFVLGSNLLKSTHFGFKRQWDIKMRQFYLKPSILVGAGWWQYGNKPNLYTKLLYKKVLDKNVLHSVRDDYTMNTLQDMGFKNVINTSCSTMWKFTDEYN</sequence>
<dbReference type="AlphaFoldDB" id="A0A415EI51"/>
<name>A0A415EI51_ENTCA</name>
<feature type="domain" description="Polysaccharide pyruvyl transferase" evidence="1">
    <location>
        <begin position="17"/>
        <end position="153"/>
    </location>
</feature>
<dbReference type="InterPro" id="IPR007345">
    <property type="entry name" value="Polysacch_pyruvyl_Trfase"/>
</dbReference>
<gene>
    <name evidence="2" type="ORF">DW084_18565</name>
</gene>
<reference evidence="2 3" key="1">
    <citation type="submission" date="2018-08" db="EMBL/GenBank/DDBJ databases">
        <title>A genome reference for cultivated species of the human gut microbiota.</title>
        <authorList>
            <person name="Zou Y."/>
            <person name="Xue W."/>
            <person name="Luo G."/>
        </authorList>
    </citation>
    <scope>NUCLEOTIDE SEQUENCE [LARGE SCALE GENOMIC DNA]</scope>
    <source>
        <strain evidence="2 3">AF48-16</strain>
    </source>
</reference>